<dbReference type="GO" id="GO:0030552">
    <property type="term" value="F:cAMP binding"/>
    <property type="evidence" value="ECO:0007669"/>
    <property type="project" value="UniProtKB-KW"/>
</dbReference>
<dbReference type="PRINTS" id="PR00103">
    <property type="entry name" value="CAMPKINASE"/>
</dbReference>
<organism evidence="10 11">
    <name type="scientific">Elysia crispata</name>
    <name type="common">lettuce slug</name>
    <dbReference type="NCBI Taxonomy" id="231223"/>
    <lineage>
        <taxon>Eukaryota</taxon>
        <taxon>Metazoa</taxon>
        <taxon>Spiralia</taxon>
        <taxon>Lophotrochozoa</taxon>
        <taxon>Mollusca</taxon>
        <taxon>Gastropoda</taxon>
        <taxon>Heterobranchia</taxon>
        <taxon>Euthyneura</taxon>
        <taxon>Panpulmonata</taxon>
        <taxon>Sacoglossa</taxon>
        <taxon>Placobranchoidea</taxon>
        <taxon>Plakobranchidae</taxon>
        <taxon>Elysia</taxon>
    </lineage>
</organism>
<feature type="domain" description="Cyclic nucleotide-binding" evidence="9">
    <location>
        <begin position="253"/>
        <end position="372"/>
    </location>
</feature>
<evidence type="ECO:0000313" key="10">
    <source>
        <dbReference type="EMBL" id="KAK3761205.1"/>
    </source>
</evidence>
<keyword evidence="5" id="KW-0547">Nucleotide-binding</keyword>
<dbReference type="FunFam" id="2.60.120.10:FF:000017">
    <property type="entry name" value="cAMP-dependent protein kinase type II regulatory subunit"/>
    <property type="match status" value="1"/>
</dbReference>
<evidence type="ECO:0000313" key="11">
    <source>
        <dbReference type="Proteomes" id="UP001283361"/>
    </source>
</evidence>
<dbReference type="GO" id="GO:0004862">
    <property type="term" value="F:cAMP-dependent protein kinase inhibitor activity"/>
    <property type="evidence" value="ECO:0007669"/>
    <property type="project" value="TreeGrafter"/>
</dbReference>
<protein>
    <recommendedName>
        <fullName evidence="7">cAMP-dependent protein kinase type II regulatory subunit</fullName>
    </recommendedName>
</protein>
<dbReference type="Gene3D" id="2.60.120.10">
    <property type="entry name" value="Jelly Rolls"/>
    <property type="match status" value="2"/>
</dbReference>
<evidence type="ECO:0000256" key="1">
    <source>
        <dbReference type="ARBA" id="ARBA00005753"/>
    </source>
</evidence>
<keyword evidence="11" id="KW-1185">Reference proteome</keyword>
<sequence length="498" mass="55182">MNLHIPADLGPLLQDFAVAVLTHSPENLLDFAVAVLTHSPENLLDFAVAVLTHSPENLLDFAVAVLTHSPENLLDFAVAVLTHSPENLLDFAVAVLTHSPENLLDFAVAVLTHSPENLLDFAVAVLTHSPENLLDFAVEHFKKIQGEAKVSHDDAFPASHGGSTEPQASSNGSAVKSKVPMYIIVDDDEAGEPDPALVKPKTNKNKFARRSFVSAERYDPEADEAAEDGQEVVHAKSPEQRARLAQAVTGILLFKSLDDAQLGRVVDAMFERRVTPNEMAIRQGDDGDNFYVIDRGRYGVLVSQDGHEKRVHQFENVGSFGELALLYRMPRSASIVAETDRVLWAMDRASFRRIVQRAAFKKRKLYEELLKEVPMLNTLDEYERMNVADALTSESFPDGHADIQQGDEADGMYFIEDGSVSVRIRKGDQEVEVIKLHKGKYFGEVALIEDKPRTAAVYAAGPVKLAFLERESFERLLGPCLDIMKRNSSKYKKNQKGK</sequence>
<comment type="similarity">
    <text evidence="1">Belongs to the cAMP-dependent kinase regulatory chain family.</text>
</comment>
<evidence type="ECO:0000256" key="6">
    <source>
        <dbReference type="ARBA" id="ARBA00023149"/>
    </source>
</evidence>
<evidence type="ECO:0000256" key="5">
    <source>
        <dbReference type="ARBA" id="ARBA00022741"/>
    </source>
</evidence>
<dbReference type="PROSITE" id="PS00889">
    <property type="entry name" value="CNMP_BINDING_2"/>
    <property type="match status" value="2"/>
</dbReference>
<dbReference type="CDD" id="cd00038">
    <property type="entry name" value="CAP_ED"/>
    <property type="match status" value="2"/>
</dbReference>
<evidence type="ECO:0000259" key="9">
    <source>
        <dbReference type="PROSITE" id="PS50042"/>
    </source>
</evidence>
<dbReference type="EMBL" id="JAWDGP010004927">
    <property type="protein sequence ID" value="KAK3761205.1"/>
    <property type="molecule type" value="Genomic_DNA"/>
</dbReference>
<feature type="domain" description="Cyclic nucleotide-binding" evidence="9">
    <location>
        <begin position="375"/>
        <end position="494"/>
    </location>
</feature>
<dbReference type="AlphaFoldDB" id="A0AAE1D911"/>
<comment type="caution">
    <text evidence="10">The sequence shown here is derived from an EMBL/GenBank/DDBJ whole genome shotgun (WGS) entry which is preliminary data.</text>
</comment>
<dbReference type="GO" id="GO:0005829">
    <property type="term" value="C:cytosol"/>
    <property type="evidence" value="ECO:0007669"/>
    <property type="project" value="TreeGrafter"/>
</dbReference>
<dbReference type="FunFam" id="2.60.120.10:FF:000108">
    <property type="entry name" value="cAMP-dependent protein kinase type II regulatory subunit"/>
    <property type="match status" value="1"/>
</dbReference>
<feature type="region of interest" description="Disordered" evidence="8">
    <location>
        <begin position="153"/>
        <end position="174"/>
    </location>
</feature>
<dbReference type="Pfam" id="PF00027">
    <property type="entry name" value="cNMP_binding"/>
    <property type="match status" value="2"/>
</dbReference>
<dbReference type="PANTHER" id="PTHR11635">
    <property type="entry name" value="CAMP-DEPENDENT PROTEIN KINASE REGULATORY CHAIN"/>
    <property type="match status" value="1"/>
</dbReference>
<dbReference type="Proteomes" id="UP001283361">
    <property type="component" value="Unassembled WGS sequence"/>
</dbReference>
<evidence type="ECO:0000256" key="3">
    <source>
        <dbReference type="ARBA" id="ARBA00022566"/>
    </source>
</evidence>
<accession>A0AAE1D911</accession>
<dbReference type="SUPFAM" id="SSF47391">
    <property type="entry name" value="Dimerization-anchoring domain of cAMP-dependent PK regulatory subunit"/>
    <property type="match status" value="1"/>
</dbReference>
<proteinExistence type="inferred from homology"/>
<keyword evidence="3" id="KW-0116">cAMP-binding</keyword>
<keyword evidence="6" id="KW-0114">cAMP</keyword>
<keyword evidence="2" id="KW-0597">Phosphoprotein</keyword>
<dbReference type="Pfam" id="PF02197">
    <property type="entry name" value="RIIa"/>
    <property type="match status" value="2"/>
</dbReference>
<dbReference type="InterPro" id="IPR003117">
    <property type="entry name" value="cAMP_dep_PK_reg_su_I/II_a/b"/>
</dbReference>
<dbReference type="InterPro" id="IPR000595">
    <property type="entry name" value="cNMP-bd_dom"/>
</dbReference>
<dbReference type="PANTHER" id="PTHR11635:SF152">
    <property type="entry name" value="CAMP-DEPENDENT PROTEIN KINASE TYPE I REGULATORY SUBUNIT-RELATED"/>
    <property type="match status" value="1"/>
</dbReference>
<reference evidence="10" key="1">
    <citation type="journal article" date="2023" name="G3 (Bethesda)">
        <title>A reference genome for the long-term kleptoplast-retaining sea slug Elysia crispata morphotype clarki.</title>
        <authorList>
            <person name="Eastman K.E."/>
            <person name="Pendleton A.L."/>
            <person name="Shaikh M.A."/>
            <person name="Suttiyut T."/>
            <person name="Ogas R."/>
            <person name="Tomko P."/>
            <person name="Gavelis G."/>
            <person name="Widhalm J.R."/>
            <person name="Wisecaver J.H."/>
        </authorList>
    </citation>
    <scope>NUCLEOTIDE SEQUENCE</scope>
    <source>
        <strain evidence="10">ECLA1</strain>
    </source>
</reference>
<dbReference type="PROSITE" id="PS50042">
    <property type="entry name" value="CNMP_BINDING_3"/>
    <property type="match status" value="2"/>
</dbReference>
<dbReference type="InterPro" id="IPR014710">
    <property type="entry name" value="RmlC-like_jellyroll"/>
</dbReference>
<evidence type="ECO:0000256" key="8">
    <source>
        <dbReference type="SAM" id="MobiDB-lite"/>
    </source>
</evidence>
<dbReference type="SUPFAM" id="SSF51206">
    <property type="entry name" value="cAMP-binding domain-like"/>
    <property type="match status" value="2"/>
</dbReference>
<evidence type="ECO:0000256" key="2">
    <source>
        <dbReference type="ARBA" id="ARBA00022553"/>
    </source>
</evidence>
<dbReference type="GO" id="GO:0005952">
    <property type="term" value="C:cAMP-dependent protein kinase complex"/>
    <property type="evidence" value="ECO:0007669"/>
    <property type="project" value="InterPro"/>
</dbReference>
<dbReference type="InterPro" id="IPR018490">
    <property type="entry name" value="cNMP-bd_dom_sf"/>
</dbReference>
<feature type="compositionally biased region" description="Polar residues" evidence="8">
    <location>
        <begin position="161"/>
        <end position="174"/>
    </location>
</feature>
<dbReference type="InterPro" id="IPR018488">
    <property type="entry name" value="cNMP-bd_CS"/>
</dbReference>
<dbReference type="Gene3D" id="1.20.890.10">
    <property type="entry name" value="cAMP-dependent protein kinase regulatory subunit, dimerization-anchoring domain"/>
    <property type="match status" value="2"/>
</dbReference>
<keyword evidence="4" id="KW-0677">Repeat</keyword>
<evidence type="ECO:0000256" key="4">
    <source>
        <dbReference type="ARBA" id="ARBA00022737"/>
    </source>
</evidence>
<evidence type="ECO:0000256" key="7">
    <source>
        <dbReference type="ARBA" id="ARBA00067959"/>
    </source>
</evidence>
<dbReference type="SMART" id="SM00394">
    <property type="entry name" value="RIIa"/>
    <property type="match status" value="2"/>
</dbReference>
<dbReference type="SMART" id="SM00100">
    <property type="entry name" value="cNMP"/>
    <property type="match status" value="2"/>
</dbReference>
<name>A0AAE1D911_9GAST</name>
<dbReference type="InterPro" id="IPR050503">
    <property type="entry name" value="cAMP-dep_PK_reg_su-like"/>
</dbReference>
<dbReference type="GO" id="GO:0034236">
    <property type="term" value="F:protein kinase A catalytic subunit binding"/>
    <property type="evidence" value="ECO:0007669"/>
    <property type="project" value="TreeGrafter"/>
</dbReference>
<gene>
    <name evidence="10" type="ORF">RRG08_022605</name>
</gene>